<name>A0A8D8WIV1_9HEMI</name>
<evidence type="ECO:0000313" key="1">
    <source>
        <dbReference type="EMBL" id="CAG6661828.1"/>
    </source>
</evidence>
<sequence>MFQRVSPRHVHRFLLIGRKLCRHPRPLPDPSLHAEVHPGWNPSRVGFFSLCYRDGPPHSGLVQCQCTPLCLYCPVHCLQCKSWIWPDEYCFRHSGRTVQR</sequence>
<accession>A0A8D8WIV1</accession>
<proteinExistence type="predicted"/>
<dbReference type="EMBL" id="HBUF01200770">
    <property type="protein sequence ID" value="CAG6661828.1"/>
    <property type="molecule type" value="Transcribed_RNA"/>
</dbReference>
<organism evidence="1">
    <name type="scientific">Cacopsylla melanoneura</name>
    <dbReference type="NCBI Taxonomy" id="428564"/>
    <lineage>
        <taxon>Eukaryota</taxon>
        <taxon>Metazoa</taxon>
        <taxon>Ecdysozoa</taxon>
        <taxon>Arthropoda</taxon>
        <taxon>Hexapoda</taxon>
        <taxon>Insecta</taxon>
        <taxon>Pterygota</taxon>
        <taxon>Neoptera</taxon>
        <taxon>Paraneoptera</taxon>
        <taxon>Hemiptera</taxon>
        <taxon>Sternorrhyncha</taxon>
        <taxon>Psylloidea</taxon>
        <taxon>Psyllidae</taxon>
        <taxon>Psyllinae</taxon>
        <taxon>Cacopsylla</taxon>
    </lineage>
</organism>
<dbReference type="AlphaFoldDB" id="A0A8D8WIV1"/>
<dbReference type="EMBL" id="HBUF01200771">
    <property type="protein sequence ID" value="CAG6661830.1"/>
    <property type="molecule type" value="Transcribed_RNA"/>
</dbReference>
<dbReference type="EMBL" id="HBUF01200769">
    <property type="protein sequence ID" value="CAG6661826.1"/>
    <property type="molecule type" value="Transcribed_RNA"/>
</dbReference>
<protein>
    <submittedName>
        <fullName evidence="1">Uncharacterized protein</fullName>
    </submittedName>
</protein>
<reference evidence="1" key="1">
    <citation type="submission" date="2021-05" db="EMBL/GenBank/DDBJ databases">
        <authorList>
            <person name="Alioto T."/>
            <person name="Alioto T."/>
            <person name="Gomez Garrido J."/>
        </authorList>
    </citation>
    <scope>NUCLEOTIDE SEQUENCE</scope>
</reference>